<dbReference type="OrthoDB" id="1706183at2"/>
<dbReference type="GO" id="GO:0045892">
    <property type="term" value="P:negative regulation of DNA-templated transcription"/>
    <property type="evidence" value="ECO:0007669"/>
    <property type="project" value="InterPro"/>
</dbReference>
<dbReference type="Gene3D" id="1.10.10.10">
    <property type="entry name" value="Winged helix-like DNA-binding domain superfamily/Winged helix DNA-binding domain"/>
    <property type="match status" value="1"/>
</dbReference>
<dbReference type="Pfam" id="PF08220">
    <property type="entry name" value="HTH_DeoR"/>
    <property type="match status" value="1"/>
</dbReference>
<dbReference type="InterPro" id="IPR006683">
    <property type="entry name" value="Thioestr_dom"/>
</dbReference>
<dbReference type="CDD" id="cd03440">
    <property type="entry name" value="hot_dog"/>
    <property type="match status" value="1"/>
</dbReference>
<evidence type="ECO:0000256" key="2">
    <source>
        <dbReference type="ARBA" id="ARBA00022516"/>
    </source>
</evidence>
<reference evidence="11 12" key="1">
    <citation type="journal article" date="2013" name="Genome Announc.">
        <title>Genome Sequence of Staphylococcus massiliensis Strain S46, Isolated from the Surface of Healthy Human Skin.</title>
        <authorList>
            <person name="Srivastav R."/>
            <person name="Singh A."/>
            <person name="Jangir P.K."/>
            <person name="Kumari C."/>
            <person name="Muduli S."/>
            <person name="Sharma R."/>
        </authorList>
    </citation>
    <scope>NUCLEOTIDE SEQUENCE [LARGE SCALE GENOMIC DNA]</scope>
    <source>
        <strain evidence="11 12">S46</strain>
    </source>
</reference>
<dbReference type="GO" id="GO:0005988">
    <property type="term" value="P:lactose metabolic process"/>
    <property type="evidence" value="ECO:0007669"/>
    <property type="project" value="UniProtKB-KW"/>
</dbReference>
<dbReference type="InterPro" id="IPR017275">
    <property type="entry name" value="Transcription_factor_FapR"/>
</dbReference>
<dbReference type="PATRIC" id="fig|1229783.3.peg.82"/>
<dbReference type="GO" id="GO:0045717">
    <property type="term" value="P:negative regulation of fatty acid biosynthetic process"/>
    <property type="evidence" value="ECO:0007669"/>
    <property type="project" value="InterPro"/>
</dbReference>
<evidence type="ECO:0000256" key="3">
    <source>
        <dbReference type="ARBA" id="ARBA00022736"/>
    </source>
</evidence>
<keyword evidence="8" id="KW-0275">Fatty acid biosynthesis</keyword>
<dbReference type="GO" id="GO:0003700">
    <property type="term" value="F:DNA-binding transcription factor activity"/>
    <property type="evidence" value="ECO:0007669"/>
    <property type="project" value="InterPro"/>
</dbReference>
<dbReference type="eggNOG" id="COG1349">
    <property type="taxonomic scope" value="Bacteria"/>
</dbReference>
<dbReference type="Gene3D" id="3.10.129.10">
    <property type="entry name" value="Hotdog Thioesterase"/>
    <property type="match status" value="1"/>
</dbReference>
<evidence type="ECO:0000256" key="8">
    <source>
        <dbReference type="ARBA" id="ARBA00023160"/>
    </source>
</evidence>
<organism evidence="11 12">
    <name type="scientific">Staphylococcus massiliensis S46</name>
    <dbReference type="NCBI Taxonomy" id="1229783"/>
    <lineage>
        <taxon>Bacteria</taxon>
        <taxon>Bacillati</taxon>
        <taxon>Bacillota</taxon>
        <taxon>Bacilli</taxon>
        <taxon>Bacillales</taxon>
        <taxon>Staphylococcaceae</taxon>
        <taxon>Staphylococcus</taxon>
    </lineage>
</organism>
<evidence type="ECO:0000256" key="7">
    <source>
        <dbReference type="ARBA" id="ARBA00023125"/>
    </source>
</evidence>
<keyword evidence="1" id="KW-0678">Repressor</keyword>
<protein>
    <submittedName>
        <fullName evidence="11">Fatty acid biosynthesis transcriptional regulator</fullName>
    </submittedName>
</protein>
<dbReference type="Pfam" id="PF03061">
    <property type="entry name" value="4HBT"/>
    <property type="match status" value="1"/>
</dbReference>
<dbReference type="SUPFAM" id="SSF46785">
    <property type="entry name" value="Winged helix' DNA-binding domain"/>
    <property type="match status" value="1"/>
</dbReference>
<dbReference type="SMART" id="SM00420">
    <property type="entry name" value="HTH_DEOR"/>
    <property type="match status" value="1"/>
</dbReference>
<evidence type="ECO:0000256" key="5">
    <source>
        <dbReference type="ARBA" id="ARBA00023015"/>
    </source>
</evidence>
<evidence type="ECO:0000256" key="1">
    <source>
        <dbReference type="ARBA" id="ARBA00022491"/>
    </source>
</evidence>
<evidence type="ECO:0000313" key="12">
    <source>
        <dbReference type="Proteomes" id="UP000009885"/>
    </source>
</evidence>
<keyword evidence="6" id="KW-0443">Lipid metabolism</keyword>
<dbReference type="RefSeq" id="WP_009381684.1">
    <property type="nucleotide sequence ID" value="NZ_AMSQ01000001.1"/>
</dbReference>
<gene>
    <name evidence="11" type="ORF">C273_00390</name>
</gene>
<dbReference type="PIRSF" id="PIRSF037733">
    <property type="entry name" value="Transcription_factor_FapR"/>
    <property type="match status" value="1"/>
</dbReference>
<dbReference type="Proteomes" id="UP000009885">
    <property type="component" value="Unassembled WGS sequence"/>
</dbReference>
<dbReference type="EMBL" id="AMSQ01000001">
    <property type="protein sequence ID" value="EKU50435.1"/>
    <property type="molecule type" value="Genomic_DNA"/>
</dbReference>
<comment type="caution">
    <text evidence="11">The sequence shown here is derived from an EMBL/GenBank/DDBJ whole genome shotgun (WGS) entry which is preliminary data.</text>
</comment>
<keyword evidence="3" id="KW-0423">Lactose metabolism</keyword>
<dbReference type="InterPro" id="IPR029069">
    <property type="entry name" value="HotDog_dom_sf"/>
</dbReference>
<dbReference type="InterPro" id="IPR036388">
    <property type="entry name" value="WH-like_DNA-bd_sf"/>
</dbReference>
<keyword evidence="12" id="KW-1185">Reference proteome</keyword>
<keyword evidence="5" id="KW-0805">Transcription regulation</keyword>
<dbReference type="STRING" id="1229783.C273_00390"/>
<keyword evidence="9" id="KW-0804">Transcription</keyword>
<proteinExistence type="predicted"/>
<feature type="domain" description="HTH deoR-type" evidence="10">
    <location>
        <begin position="9"/>
        <end position="59"/>
    </location>
</feature>
<dbReference type="InterPro" id="IPR036390">
    <property type="entry name" value="WH_DNA-bd_sf"/>
</dbReference>
<keyword evidence="2" id="KW-0444">Lipid biosynthesis</keyword>
<accession>K9B9M8</accession>
<dbReference type="AlphaFoldDB" id="K9B9M8"/>
<sequence>MAKLSKDERRQKIIEIIEDNPFITDIELCELFSVSIQTIRLDRNQLQIPEVRKRVSLVAKDSYDEIRSIEAHDIIGDVFKVEPNHQAESRMTIKAQHVFERNQISRGHVIFAQANSLCVALIHKDSVLTHESKVTFHKPVYLNESVHAIAKVNRVTPKYFEISVNSYVKDKHVFSGEFKMYYISEDE</sequence>
<dbReference type="GO" id="GO:0003677">
    <property type="term" value="F:DNA binding"/>
    <property type="evidence" value="ECO:0007669"/>
    <property type="project" value="UniProtKB-KW"/>
</dbReference>
<dbReference type="NCBIfam" id="NF003359">
    <property type="entry name" value="PRK04424.1"/>
    <property type="match status" value="1"/>
</dbReference>
<name>K9B9M8_9STAP</name>
<dbReference type="SUPFAM" id="SSF54637">
    <property type="entry name" value="Thioesterase/thiol ester dehydrase-isomerase"/>
    <property type="match status" value="1"/>
</dbReference>
<evidence type="ECO:0000259" key="10">
    <source>
        <dbReference type="SMART" id="SM00420"/>
    </source>
</evidence>
<evidence type="ECO:0000256" key="4">
    <source>
        <dbReference type="ARBA" id="ARBA00022832"/>
    </source>
</evidence>
<dbReference type="InterPro" id="IPR001034">
    <property type="entry name" value="DeoR_HTH"/>
</dbReference>
<keyword evidence="4" id="KW-0276">Fatty acid metabolism</keyword>
<evidence type="ECO:0000256" key="6">
    <source>
        <dbReference type="ARBA" id="ARBA00023098"/>
    </source>
</evidence>
<evidence type="ECO:0000313" key="11">
    <source>
        <dbReference type="EMBL" id="EKU50435.1"/>
    </source>
</evidence>
<evidence type="ECO:0000256" key="9">
    <source>
        <dbReference type="ARBA" id="ARBA00023163"/>
    </source>
</evidence>
<keyword evidence="7" id="KW-0238">DNA-binding</keyword>
<dbReference type="GO" id="GO:0006633">
    <property type="term" value="P:fatty acid biosynthetic process"/>
    <property type="evidence" value="ECO:0007669"/>
    <property type="project" value="UniProtKB-KW"/>
</dbReference>